<keyword evidence="1" id="KW-0812">Transmembrane</keyword>
<feature type="transmembrane region" description="Helical" evidence="1">
    <location>
        <begin position="21"/>
        <end position="48"/>
    </location>
</feature>
<reference evidence="2" key="2">
    <citation type="journal article" date="2015" name="Fish Shellfish Immunol.">
        <title>Early steps in the European eel (Anguilla anguilla)-Vibrio vulnificus interaction in the gills: Role of the RtxA13 toxin.</title>
        <authorList>
            <person name="Callol A."/>
            <person name="Pajuelo D."/>
            <person name="Ebbesson L."/>
            <person name="Teles M."/>
            <person name="MacKenzie S."/>
            <person name="Amaro C."/>
        </authorList>
    </citation>
    <scope>NUCLEOTIDE SEQUENCE</scope>
</reference>
<sequence length="49" mass="5875">MYKYCVNMFVKNLKTKLNFAVCTFFSFCFCYWNLTVISCVFILSMYLVS</sequence>
<accession>A0A0E9X7Z3</accession>
<name>A0A0E9X7Z3_ANGAN</name>
<dbReference type="EMBL" id="GBXM01009730">
    <property type="protein sequence ID" value="JAH98847.1"/>
    <property type="molecule type" value="Transcribed_RNA"/>
</dbReference>
<keyword evidence="1" id="KW-0472">Membrane</keyword>
<proteinExistence type="predicted"/>
<evidence type="ECO:0000313" key="2">
    <source>
        <dbReference type="EMBL" id="JAH98847.1"/>
    </source>
</evidence>
<dbReference type="AlphaFoldDB" id="A0A0E9X7Z3"/>
<reference evidence="2" key="1">
    <citation type="submission" date="2014-11" db="EMBL/GenBank/DDBJ databases">
        <authorList>
            <person name="Amaro Gonzalez C."/>
        </authorList>
    </citation>
    <scope>NUCLEOTIDE SEQUENCE</scope>
</reference>
<organism evidence="2">
    <name type="scientific">Anguilla anguilla</name>
    <name type="common">European freshwater eel</name>
    <name type="synonym">Muraena anguilla</name>
    <dbReference type="NCBI Taxonomy" id="7936"/>
    <lineage>
        <taxon>Eukaryota</taxon>
        <taxon>Metazoa</taxon>
        <taxon>Chordata</taxon>
        <taxon>Craniata</taxon>
        <taxon>Vertebrata</taxon>
        <taxon>Euteleostomi</taxon>
        <taxon>Actinopterygii</taxon>
        <taxon>Neopterygii</taxon>
        <taxon>Teleostei</taxon>
        <taxon>Anguilliformes</taxon>
        <taxon>Anguillidae</taxon>
        <taxon>Anguilla</taxon>
    </lineage>
</organism>
<evidence type="ECO:0000256" key="1">
    <source>
        <dbReference type="SAM" id="Phobius"/>
    </source>
</evidence>
<protein>
    <submittedName>
        <fullName evidence="2">Uncharacterized protein</fullName>
    </submittedName>
</protein>
<keyword evidence="1" id="KW-1133">Transmembrane helix</keyword>